<comment type="similarity">
    <text evidence="15">In the C-terminal section; belongs to the precorrin methyltransferase family.</text>
</comment>
<name>A0A6S6U7E2_9GAMM</name>
<dbReference type="Gene3D" id="1.10.8.210">
    <property type="entry name" value="Sirohaem synthase, dimerisation domain"/>
    <property type="match status" value="1"/>
</dbReference>
<feature type="active site" description="Proton donor" evidence="15 16">
    <location>
        <position position="275"/>
    </location>
</feature>
<feature type="domain" description="Sirohaem synthase dimerisation" evidence="19">
    <location>
        <begin position="156"/>
        <end position="211"/>
    </location>
</feature>
<evidence type="ECO:0000256" key="7">
    <source>
        <dbReference type="ARBA" id="ARBA00023002"/>
    </source>
</evidence>
<dbReference type="HAMAP" id="MF_01646">
    <property type="entry name" value="Siroheme_synth"/>
    <property type="match status" value="1"/>
</dbReference>
<evidence type="ECO:0000256" key="4">
    <source>
        <dbReference type="ARBA" id="ARBA00022603"/>
    </source>
</evidence>
<dbReference type="GO" id="GO:0051287">
    <property type="term" value="F:NAD binding"/>
    <property type="evidence" value="ECO:0007669"/>
    <property type="project" value="InterPro"/>
</dbReference>
<comment type="pathway">
    <text evidence="15">Porphyrin-containing compound metabolism; siroheme biosynthesis; siroheme from sirohydrochlorin: step 1/1.</text>
</comment>
<reference evidence="21" key="1">
    <citation type="submission" date="2020-01" db="EMBL/GenBank/DDBJ databases">
        <authorList>
            <person name="Meier V. D."/>
            <person name="Meier V D."/>
        </authorList>
    </citation>
    <scope>NUCLEOTIDE SEQUENCE</scope>
    <source>
        <strain evidence="21">HLG_WM_MAG_09</strain>
    </source>
</reference>
<feature type="binding site" evidence="15">
    <location>
        <position position="388"/>
    </location>
    <ligand>
        <name>S-adenosyl-L-methionine</name>
        <dbReference type="ChEBI" id="CHEBI:59789"/>
    </ligand>
</feature>
<keyword evidence="7 15" id="KW-0560">Oxidoreductase</keyword>
<dbReference type="InterPro" id="IPR014777">
    <property type="entry name" value="4pyrrole_Mease_sub1"/>
</dbReference>
<dbReference type="PROSITE" id="PS00840">
    <property type="entry name" value="SUMT_2"/>
    <property type="match status" value="1"/>
</dbReference>
<comment type="pathway">
    <text evidence="1 15">Porphyrin-containing compound metabolism; siroheme biosynthesis; sirohydrochlorin from precorrin-2: step 1/1.</text>
</comment>
<evidence type="ECO:0000256" key="9">
    <source>
        <dbReference type="ARBA" id="ARBA00023239"/>
    </source>
</evidence>
<dbReference type="GO" id="GO:0032259">
    <property type="term" value="P:methylation"/>
    <property type="evidence" value="ECO:0007669"/>
    <property type="project" value="UniProtKB-KW"/>
</dbReference>
<evidence type="ECO:0000256" key="8">
    <source>
        <dbReference type="ARBA" id="ARBA00023027"/>
    </source>
</evidence>
<dbReference type="NCBIfam" id="TIGR01470">
    <property type="entry name" value="cysG_Nterm"/>
    <property type="match status" value="1"/>
</dbReference>
<feature type="domain" description="Tetrapyrrole methylase" evidence="18">
    <location>
        <begin position="223"/>
        <end position="432"/>
    </location>
</feature>
<evidence type="ECO:0000256" key="15">
    <source>
        <dbReference type="HAMAP-Rule" id="MF_01646"/>
    </source>
</evidence>
<keyword evidence="11 15" id="KW-0511">Multifunctional enzyme</keyword>
<dbReference type="InterPro" id="IPR019478">
    <property type="entry name" value="Sirohaem_synthase_dimer_dom"/>
</dbReference>
<dbReference type="Pfam" id="PF00590">
    <property type="entry name" value="TP_methylase"/>
    <property type="match status" value="1"/>
</dbReference>
<feature type="binding site" evidence="15">
    <location>
        <begin position="336"/>
        <end position="337"/>
    </location>
    <ligand>
        <name>S-adenosyl-L-methionine</name>
        <dbReference type="ChEBI" id="CHEBI:59789"/>
    </ligand>
</feature>
<accession>A0A6S6U7E2</accession>
<dbReference type="GO" id="GO:0009236">
    <property type="term" value="P:cobalamin biosynthetic process"/>
    <property type="evidence" value="ECO:0007669"/>
    <property type="project" value="UniProtKB-UniRule"/>
</dbReference>
<dbReference type="InterPro" id="IPR028281">
    <property type="entry name" value="Sirohaem_synthase_central"/>
</dbReference>
<comment type="catalytic activity">
    <reaction evidence="15">
        <text>uroporphyrinogen III + 2 S-adenosyl-L-methionine = precorrin-2 + 2 S-adenosyl-L-homocysteine + H(+)</text>
        <dbReference type="Rhea" id="RHEA:32459"/>
        <dbReference type="ChEBI" id="CHEBI:15378"/>
        <dbReference type="ChEBI" id="CHEBI:57308"/>
        <dbReference type="ChEBI" id="CHEBI:57856"/>
        <dbReference type="ChEBI" id="CHEBI:58827"/>
        <dbReference type="ChEBI" id="CHEBI:59789"/>
        <dbReference type="EC" id="2.1.1.107"/>
    </reaction>
</comment>
<dbReference type="PANTHER" id="PTHR45790:SF1">
    <property type="entry name" value="SIROHEME SYNTHASE"/>
    <property type="match status" value="1"/>
</dbReference>
<keyword evidence="5 15" id="KW-0808">Transferase</keyword>
<gene>
    <name evidence="15" type="primary">cysG</name>
    <name evidence="21" type="ORF">HELGO_WM21237</name>
</gene>
<dbReference type="FunFam" id="3.30.160.110:FF:000001">
    <property type="entry name" value="Siroheme synthase"/>
    <property type="match status" value="1"/>
</dbReference>
<dbReference type="UniPathway" id="UPA00262">
    <property type="reaction ID" value="UER00211"/>
</dbReference>
<evidence type="ECO:0000313" key="21">
    <source>
        <dbReference type="EMBL" id="CAA6829026.1"/>
    </source>
</evidence>
<dbReference type="GO" id="GO:0019354">
    <property type="term" value="P:siroheme biosynthetic process"/>
    <property type="evidence" value="ECO:0007669"/>
    <property type="project" value="UniProtKB-UniRule"/>
</dbReference>
<comment type="pathway">
    <text evidence="14 15">Cofactor biosynthesis; adenosylcobalamin biosynthesis; precorrin-2 from uroporphyrinogen III: step 1/1.</text>
</comment>
<dbReference type="Gene3D" id="3.30.160.110">
    <property type="entry name" value="Siroheme synthase, domain 2"/>
    <property type="match status" value="1"/>
</dbReference>
<dbReference type="Gene3D" id="3.40.50.720">
    <property type="entry name" value="NAD(P)-binding Rossmann-like Domain"/>
    <property type="match status" value="1"/>
</dbReference>
<evidence type="ECO:0000256" key="17">
    <source>
        <dbReference type="RuleBase" id="RU003960"/>
    </source>
</evidence>
<dbReference type="GO" id="GO:0004851">
    <property type="term" value="F:uroporphyrin-III C-methyltransferase activity"/>
    <property type="evidence" value="ECO:0007669"/>
    <property type="project" value="UniProtKB-UniRule"/>
</dbReference>
<feature type="active site" description="Proton acceptor" evidence="15 16">
    <location>
        <position position="253"/>
    </location>
</feature>
<dbReference type="Pfam" id="PF13241">
    <property type="entry name" value="NAD_binding_7"/>
    <property type="match status" value="1"/>
</dbReference>
<feature type="binding site" evidence="15">
    <location>
        <position position="230"/>
    </location>
    <ligand>
        <name>S-adenosyl-L-methionine</name>
        <dbReference type="ChEBI" id="CHEBI:59789"/>
    </ligand>
</feature>
<comment type="similarity">
    <text evidence="15">In the N-terminal section; belongs to the precorrin-2 dehydrogenase / sirohydrochlorin ferrochelatase family.</text>
</comment>
<dbReference type="SUPFAM" id="SSF53790">
    <property type="entry name" value="Tetrapyrrole methylase"/>
    <property type="match status" value="1"/>
</dbReference>
<evidence type="ECO:0000256" key="6">
    <source>
        <dbReference type="ARBA" id="ARBA00022691"/>
    </source>
</evidence>
<dbReference type="InterPro" id="IPR003043">
    <property type="entry name" value="Uropor_MeTrfase_CS"/>
</dbReference>
<proteinExistence type="inferred from homology"/>
<evidence type="ECO:0000256" key="2">
    <source>
        <dbReference type="ARBA" id="ARBA00005879"/>
    </source>
</evidence>
<dbReference type="UniPathway" id="UPA00148">
    <property type="reaction ID" value="UER00211"/>
</dbReference>
<feature type="binding site" evidence="15">
    <location>
        <begin position="22"/>
        <end position="23"/>
    </location>
    <ligand>
        <name>NAD(+)</name>
        <dbReference type="ChEBI" id="CHEBI:57540"/>
    </ligand>
</feature>
<dbReference type="InterPro" id="IPR012409">
    <property type="entry name" value="Sirohaem_synth"/>
</dbReference>
<dbReference type="Pfam" id="PF14824">
    <property type="entry name" value="Sirohm_synth_M"/>
    <property type="match status" value="1"/>
</dbReference>
<feature type="region of interest" description="Precorrin-2 dehydrogenase / sirohydrochlorin ferrochelatase" evidence="15">
    <location>
        <begin position="1"/>
        <end position="207"/>
    </location>
</feature>
<feature type="binding site" evidence="15">
    <location>
        <begin position="306"/>
        <end position="308"/>
    </location>
    <ligand>
        <name>S-adenosyl-L-methionine</name>
        <dbReference type="ChEBI" id="CHEBI:59789"/>
    </ligand>
</feature>
<dbReference type="AlphaFoldDB" id="A0A6S6U7E2"/>
<dbReference type="NCBIfam" id="TIGR01469">
    <property type="entry name" value="cobA_cysG_Cterm"/>
    <property type="match status" value="1"/>
</dbReference>
<comment type="function">
    <text evidence="15">Multifunctional enzyme that catalyzes the SAM-dependent methylations of uroporphyrinogen III at position C-2 and C-7 to form precorrin-2 via precorrin-1. Then it catalyzes the NAD-dependent ring dehydrogenation of precorrin-2 to yield sirohydrochlorin. Finally, it catalyzes the ferrochelation of sirohydrochlorin to yield siroheme.</text>
</comment>
<dbReference type="Gene3D" id="3.30.950.10">
    <property type="entry name" value="Methyltransferase, Cobalt-precorrin-4 Transmethylase, Domain 2"/>
    <property type="match status" value="1"/>
</dbReference>
<evidence type="ECO:0000256" key="10">
    <source>
        <dbReference type="ARBA" id="ARBA00023244"/>
    </source>
</evidence>
<dbReference type="FunFam" id="3.30.950.10:FF:000001">
    <property type="entry name" value="Siroheme synthase"/>
    <property type="match status" value="1"/>
</dbReference>
<keyword evidence="8 15" id="KW-0520">NAD</keyword>
<dbReference type="InterPro" id="IPR000878">
    <property type="entry name" value="4pyrrol_Mease"/>
</dbReference>
<evidence type="ECO:0000256" key="16">
    <source>
        <dbReference type="PIRSR" id="PIRSR036426-1"/>
    </source>
</evidence>
<evidence type="ECO:0000256" key="3">
    <source>
        <dbReference type="ARBA" id="ARBA00022573"/>
    </source>
</evidence>
<comment type="pathway">
    <text evidence="15">Cofactor biosynthesis; adenosylcobalamin biosynthesis; sirohydrochlorin from precorrin-2: step 1/1.</text>
</comment>
<dbReference type="InterPro" id="IPR006366">
    <property type="entry name" value="CobA/CysG_C"/>
</dbReference>
<dbReference type="EC" id="2.1.1.107" evidence="15"/>
<comment type="similarity">
    <text evidence="2 17">Belongs to the precorrin methyltransferase family.</text>
</comment>
<comment type="caution">
    <text evidence="15">Lacks conserved residue(s) required for the propagation of feature annotation.</text>
</comment>
<feature type="region of interest" description="Uroporphyrinogen-III C-methyltransferase" evidence="15">
    <location>
        <begin position="221"/>
        <end position="483"/>
    </location>
</feature>
<evidence type="ECO:0000259" key="19">
    <source>
        <dbReference type="Pfam" id="PF10414"/>
    </source>
</evidence>
<dbReference type="GO" id="GO:0051266">
    <property type="term" value="F:sirohydrochlorin ferrochelatase activity"/>
    <property type="evidence" value="ECO:0007669"/>
    <property type="project" value="UniProtKB-EC"/>
</dbReference>
<dbReference type="FunFam" id="3.40.1010.10:FF:000001">
    <property type="entry name" value="Siroheme synthase"/>
    <property type="match status" value="1"/>
</dbReference>
<keyword evidence="9 15" id="KW-0456">Lyase</keyword>
<evidence type="ECO:0000256" key="5">
    <source>
        <dbReference type="ARBA" id="ARBA00022679"/>
    </source>
</evidence>
<feature type="domain" description="Siroheme synthase central" evidence="20">
    <location>
        <begin position="123"/>
        <end position="149"/>
    </location>
</feature>
<dbReference type="CDD" id="cd11642">
    <property type="entry name" value="SUMT"/>
    <property type="match status" value="1"/>
</dbReference>
<comment type="catalytic activity">
    <reaction evidence="13 15">
        <text>precorrin-2 + NAD(+) = sirohydrochlorin + NADH + 2 H(+)</text>
        <dbReference type="Rhea" id="RHEA:15613"/>
        <dbReference type="ChEBI" id="CHEBI:15378"/>
        <dbReference type="ChEBI" id="CHEBI:57540"/>
        <dbReference type="ChEBI" id="CHEBI:57945"/>
        <dbReference type="ChEBI" id="CHEBI:58351"/>
        <dbReference type="ChEBI" id="CHEBI:58827"/>
        <dbReference type="EC" id="1.3.1.76"/>
    </reaction>
</comment>
<evidence type="ECO:0000259" key="18">
    <source>
        <dbReference type="Pfam" id="PF00590"/>
    </source>
</evidence>
<evidence type="ECO:0000256" key="1">
    <source>
        <dbReference type="ARBA" id="ARBA00005010"/>
    </source>
</evidence>
<dbReference type="SUPFAM" id="SSF75615">
    <property type="entry name" value="Siroheme synthase middle domains-like"/>
    <property type="match status" value="1"/>
</dbReference>
<feature type="binding site" evidence="15">
    <location>
        <begin position="43"/>
        <end position="44"/>
    </location>
    <ligand>
        <name>NAD(+)</name>
        <dbReference type="ChEBI" id="CHEBI:57540"/>
    </ligand>
</feature>
<protein>
    <recommendedName>
        <fullName evidence="15">Siroheme synthase</fullName>
    </recommendedName>
    <domain>
        <recommendedName>
            <fullName evidence="15">Uroporphyrinogen-III C-methyltransferase</fullName>
            <shortName evidence="15">Urogen III methylase</shortName>
            <ecNumber evidence="15">2.1.1.107</ecNumber>
        </recommendedName>
        <alternativeName>
            <fullName evidence="15">SUMT</fullName>
        </alternativeName>
        <alternativeName>
            <fullName evidence="15">Uroporphyrinogen III methylase</fullName>
            <shortName evidence="15">UROM</shortName>
        </alternativeName>
    </domain>
    <domain>
        <recommendedName>
            <fullName evidence="15">Precorrin-2 dehydrogenase</fullName>
            <ecNumber evidence="15">1.3.1.76</ecNumber>
        </recommendedName>
    </domain>
    <domain>
        <recommendedName>
            <fullName evidence="15">Sirohydrochlorin ferrochelatase</fullName>
            <ecNumber evidence="15">4.99.1.4</ecNumber>
        </recommendedName>
    </domain>
</protein>
<sequence>MEHYPAFLNLKGKQCLIVGGGKVARRKAKTLLDAHANVCIVSPELNQELAALVDQHPIQTTHSAKTFTANDITDNNPHLIIAATDQREVNAAVANAAHEHSILVNVADDPQASSFIVPSIIDRSPVSIAVSTGGASPVLARQLRMKLETMVPSTCGKLAEITEAYREKVKQHFPHTGQRKHFWEKALRGPFSELVYMGNETAARQRLDEMLEQDTDTPEVGEVYLVGAGPGDPDLLTFRAARLMLQADVMVYDRLVAKSILDMANQDAERIYVGKEKSSHAVPQDKINDLLVDLAKQGKRVLRLKGGDPFIFGRGGEEIETLAENGIPFQVVPGITAAAGCSSYAGIPLTHRDYAQSCTFATGHLKDGTSSLDWDKLAKPHQTVVFYMGLSGIQVISQELIAHGVPADMPAALVEQGTTRNQRVHIGTLATLPQLVKDRGVRAPTLTIVGEVVKLHDKLHWYKPEQHVMASEFSLEHTAMERK</sequence>
<dbReference type="GO" id="GO:0043115">
    <property type="term" value="F:precorrin-2 dehydrogenase activity"/>
    <property type="evidence" value="ECO:0007669"/>
    <property type="project" value="UniProtKB-UniRule"/>
</dbReference>
<keyword evidence="3 15" id="KW-0169">Cobalamin biosynthesis</keyword>
<dbReference type="NCBIfam" id="NF004790">
    <property type="entry name" value="PRK06136.1"/>
    <property type="match status" value="1"/>
</dbReference>
<dbReference type="SUPFAM" id="SSF51735">
    <property type="entry name" value="NAD(P)-binding Rossmann-fold domains"/>
    <property type="match status" value="1"/>
</dbReference>
<dbReference type="InterPro" id="IPR037115">
    <property type="entry name" value="Sirohaem_synt_dimer_dom_sf"/>
</dbReference>
<dbReference type="InterPro" id="IPR050161">
    <property type="entry name" value="Siro_Cobalamin_biosynth"/>
</dbReference>
<feature type="binding site" evidence="15">
    <location>
        <position position="311"/>
    </location>
    <ligand>
        <name>S-adenosyl-L-methionine</name>
        <dbReference type="ChEBI" id="CHEBI:59789"/>
    </ligand>
</feature>
<evidence type="ECO:0000256" key="12">
    <source>
        <dbReference type="ARBA" id="ARBA00025705"/>
    </source>
</evidence>
<keyword evidence="10 15" id="KW-0627">Porphyrin biosynthesis</keyword>
<dbReference type="InterPro" id="IPR035996">
    <property type="entry name" value="4pyrrol_Methylase_sf"/>
</dbReference>
<dbReference type="InterPro" id="IPR006367">
    <property type="entry name" value="Sirohaem_synthase_N"/>
</dbReference>
<feature type="binding site" evidence="15">
    <location>
        <position position="417"/>
    </location>
    <ligand>
        <name>S-adenosyl-L-methionine</name>
        <dbReference type="ChEBI" id="CHEBI:59789"/>
    </ligand>
</feature>
<dbReference type="NCBIfam" id="NF007922">
    <property type="entry name" value="PRK10637.1"/>
    <property type="match status" value="1"/>
</dbReference>
<dbReference type="PIRSF" id="PIRSF036426">
    <property type="entry name" value="Sirohaem_synth"/>
    <property type="match status" value="1"/>
</dbReference>
<evidence type="ECO:0000259" key="20">
    <source>
        <dbReference type="Pfam" id="PF14824"/>
    </source>
</evidence>
<evidence type="ECO:0000256" key="11">
    <source>
        <dbReference type="ARBA" id="ARBA00023268"/>
    </source>
</evidence>
<comment type="catalytic activity">
    <reaction evidence="15">
        <text>siroheme + 2 H(+) = sirohydrochlorin + Fe(2+)</text>
        <dbReference type="Rhea" id="RHEA:24360"/>
        <dbReference type="ChEBI" id="CHEBI:15378"/>
        <dbReference type="ChEBI" id="CHEBI:29033"/>
        <dbReference type="ChEBI" id="CHEBI:58351"/>
        <dbReference type="ChEBI" id="CHEBI:60052"/>
        <dbReference type="EC" id="4.99.1.4"/>
    </reaction>
</comment>
<keyword evidence="6 15" id="KW-0949">S-adenosyl-L-methionine</keyword>
<keyword evidence="4 15" id="KW-0489">Methyltransferase</keyword>
<comment type="pathway">
    <text evidence="12 15">Porphyrin-containing compound metabolism; siroheme biosynthesis; precorrin-2 from uroporphyrinogen III: step 1/1.</text>
</comment>
<dbReference type="EC" id="4.99.1.4" evidence="15"/>
<dbReference type="InterPro" id="IPR036291">
    <property type="entry name" value="NAD(P)-bd_dom_sf"/>
</dbReference>
<evidence type="ECO:0000256" key="13">
    <source>
        <dbReference type="ARBA" id="ARBA00047561"/>
    </source>
</evidence>
<dbReference type="EMBL" id="CACVAT010000491">
    <property type="protein sequence ID" value="CAA6829026.1"/>
    <property type="molecule type" value="Genomic_DNA"/>
</dbReference>
<dbReference type="Pfam" id="PF10414">
    <property type="entry name" value="CysG_dimeriser"/>
    <property type="match status" value="1"/>
</dbReference>
<dbReference type="Gene3D" id="3.40.1010.10">
    <property type="entry name" value="Cobalt-precorrin-4 Transmethylase, Domain 1"/>
    <property type="match status" value="1"/>
</dbReference>
<evidence type="ECO:0000256" key="14">
    <source>
        <dbReference type="ARBA" id="ARBA00060548"/>
    </source>
</evidence>
<dbReference type="EC" id="1.3.1.76" evidence="15"/>
<dbReference type="PANTHER" id="PTHR45790">
    <property type="entry name" value="SIROHEME SYNTHASE-RELATED"/>
    <property type="match status" value="1"/>
</dbReference>
<dbReference type="InterPro" id="IPR014776">
    <property type="entry name" value="4pyrrole_Mease_sub2"/>
</dbReference>
<organism evidence="21">
    <name type="scientific">uncultured Thiotrichaceae bacterium</name>
    <dbReference type="NCBI Taxonomy" id="298394"/>
    <lineage>
        <taxon>Bacteria</taxon>
        <taxon>Pseudomonadati</taxon>
        <taxon>Pseudomonadota</taxon>
        <taxon>Gammaproteobacteria</taxon>
        <taxon>Thiotrichales</taxon>
        <taxon>Thiotrichaceae</taxon>
        <taxon>environmental samples</taxon>
    </lineage>
</organism>